<sequence length="117" mass="13013">MSQPPQDSHGNRHLPSFVDGLAMTDPYRIPYSITKTQDPADRFQDITTAQFAPRCESLRAWHIKKHLGSGENLPALAFIGPQSPMPTILVFACIKTGYKLLLSSPRDTHEVTLALLQ</sequence>
<dbReference type="EMBL" id="JAAGWQ010000234">
    <property type="protein sequence ID" value="KAF5658597.1"/>
    <property type="molecule type" value="Genomic_DNA"/>
</dbReference>
<proteinExistence type="predicted"/>
<dbReference type="OrthoDB" id="429813at2759"/>
<dbReference type="AlphaFoldDB" id="A0A8H5SXK4"/>
<evidence type="ECO:0000313" key="1">
    <source>
        <dbReference type="EMBL" id="KAF5658597.1"/>
    </source>
</evidence>
<dbReference type="Proteomes" id="UP000567885">
    <property type="component" value="Unassembled WGS sequence"/>
</dbReference>
<accession>A0A8H5SXK4</accession>
<reference evidence="1 2" key="1">
    <citation type="submission" date="2020-05" db="EMBL/GenBank/DDBJ databases">
        <title>Identification and distribution of gene clusters putatively required for synthesis of sphingolipid metabolism inhibitors in phylogenetically diverse species of the filamentous fungus Fusarium.</title>
        <authorList>
            <person name="Kim H.-S."/>
            <person name="Busman M."/>
            <person name="Brown D.W."/>
            <person name="Divon H."/>
            <person name="Uhlig S."/>
            <person name="Proctor R.H."/>
        </authorList>
    </citation>
    <scope>NUCLEOTIDE SEQUENCE [LARGE SCALE GENOMIC DNA]</scope>
    <source>
        <strain evidence="1 2">NRRL 20693</strain>
    </source>
</reference>
<comment type="caution">
    <text evidence="1">The sequence shown here is derived from an EMBL/GenBank/DDBJ whole genome shotgun (WGS) entry which is preliminary data.</text>
</comment>
<gene>
    <name evidence="1" type="ORF">FHETE_9834</name>
</gene>
<organism evidence="1 2">
    <name type="scientific">Fusarium heterosporum</name>
    <dbReference type="NCBI Taxonomy" id="42747"/>
    <lineage>
        <taxon>Eukaryota</taxon>
        <taxon>Fungi</taxon>
        <taxon>Dikarya</taxon>
        <taxon>Ascomycota</taxon>
        <taxon>Pezizomycotina</taxon>
        <taxon>Sordariomycetes</taxon>
        <taxon>Hypocreomycetidae</taxon>
        <taxon>Hypocreales</taxon>
        <taxon>Nectriaceae</taxon>
        <taxon>Fusarium</taxon>
        <taxon>Fusarium heterosporum species complex</taxon>
    </lineage>
</organism>
<keyword evidence="2" id="KW-1185">Reference proteome</keyword>
<evidence type="ECO:0000313" key="2">
    <source>
        <dbReference type="Proteomes" id="UP000567885"/>
    </source>
</evidence>
<name>A0A8H5SXK4_FUSHE</name>
<protein>
    <submittedName>
        <fullName evidence="1">Aminoadipate-semialdehyde dehydrogenase</fullName>
    </submittedName>
</protein>